<dbReference type="Proteomes" id="UP000239899">
    <property type="component" value="Unassembled WGS sequence"/>
</dbReference>
<evidence type="ECO:0000313" key="4">
    <source>
        <dbReference type="EMBL" id="PRW20701.1"/>
    </source>
</evidence>
<feature type="repeat" description="ANK" evidence="3">
    <location>
        <begin position="191"/>
        <end position="223"/>
    </location>
</feature>
<evidence type="ECO:0000256" key="2">
    <source>
        <dbReference type="ARBA" id="ARBA00023043"/>
    </source>
</evidence>
<dbReference type="STRING" id="3076.A0A2P6TDJ3"/>
<sequence length="352" mass="35389">MKGSLACIHALLESGSAVDATTVLGVTPLYAAAQERQPEAMRALIAAGANVEHRIINGATCIVAAAKGGSVECLQILLDGGADVSADVAADGSTALMLAAQERHSAFVKALLQAGASPNTRNKMGGTAAMFAAQSGSPECLKAILDAGGDPNMVGFNLQIGALHSAAQQGHLACVQLLLDRGADCNAISPAGETPLSEAAKGGHELVVRALLQAGAATESEMNTRLARAVAEARSADLPPGRALMAAFSRGRGNGPTAPICEAAARGHLGCVRALLEASADIEVVASPLAITPLIAASFTGHADFVKLLLEAGASTAPKNLIGMSALAGALHRGYTDCAELLRAAGAREPSE</sequence>
<evidence type="ECO:0000313" key="5">
    <source>
        <dbReference type="Proteomes" id="UP000239899"/>
    </source>
</evidence>
<name>A0A2P6TDJ3_CHLSO</name>
<comment type="caution">
    <text evidence="4">The sequence shown here is derived from an EMBL/GenBank/DDBJ whole genome shotgun (WGS) entry which is preliminary data.</text>
</comment>
<organism evidence="4 5">
    <name type="scientific">Chlorella sorokiniana</name>
    <name type="common">Freshwater green alga</name>
    <dbReference type="NCBI Taxonomy" id="3076"/>
    <lineage>
        <taxon>Eukaryota</taxon>
        <taxon>Viridiplantae</taxon>
        <taxon>Chlorophyta</taxon>
        <taxon>core chlorophytes</taxon>
        <taxon>Trebouxiophyceae</taxon>
        <taxon>Chlorellales</taxon>
        <taxon>Chlorellaceae</taxon>
        <taxon>Chlorella clade</taxon>
        <taxon>Chlorella</taxon>
    </lineage>
</organism>
<keyword evidence="5" id="KW-1185">Reference proteome</keyword>
<dbReference type="SMART" id="SM00248">
    <property type="entry name" value="ANK"/>
    <property type="match status" value="9"/>
</dbReference>
<dbReference type="InterPro" id="IPR036770">
    <property type="entry name" value="Ankyrin_rpt-contain_sf"/>
</dbReference>
<evidence type="ECO:0000256" key="3">
    <source>
        <dbReference type="PROSITE-ProRule" id="PRU00023"/>
    </source>
</evidence>
<dbReference type="PROSITE" id="PS50088">
    <property type="entry name" value="ANK_REPEAT"/>
    <property type="match status" value="6"/>
</dbReference>
<proteinExistence type="predicted"/>
<feature type="repeat" description="ANK" evidence="3">
    <location>
        <begin position="57"/>
        <end position="89"/>
    </location>
</feature>
<protein>
    <submittedName>
        <fullName evidence="4">Ankyrin repeat</fullName>
    </submittedName>
</protein>
<dbReference type="SUPFAM" id="SSF48403">
    <property type="entry name" value="Ankyrin repeat"/>
    <property type="match status" value="1"/>
</dbReference>
<dbReference type="PROSITE" id="PS50297">
    <property type="entry name" value="ANK_REP_REGION"/>
    <property type="match status" value="6"/>
</dbReference>
<dbReference type="OrthoDB" id="512202at2759"/>
<dbReference type="AlphaFoldDB" id="A0A2P6TDJ3"/>
<reference evidence="4 5" key="1">
    <citation type="journal article" date="2018" name="Plant J.">
        <title>Genome sequences of Chlorella sorokiniana UTEX 1602 and Micractinium conductrix SAG 241.80: implications to maltose excretion by a green alga.</title>
        <authorList>
            <person name="Arriola M.B."/>
            <person name="Velmurugan N."/>
            <person name="Zhang Y."/>
            <person name="Plunkett M.H."/>
            <person name="Hondzo H."/>
            <person name="Barney B.M."/>
        </authorList>
    </citation>
    <scope>NUCLEOTIDE SEQUENCE [LARGE SCALE GENOMIC DNA]</scope>
    <source>
        <strain evidence="5">UTEX 1602</strain>
    </source>
</reference>
<keyword evidence="1" id="KW-0677">Repeat</keyword>
<dbReference type="Pfam" id="PF00023">
    <property type="entry name" value="Ank"/>
    <property type="match status" value="1"/>
</dbReference>
<feature type="repeat" description="ANK" evidence="3">
    <location>
        <begin position="289"/>
        <end position="321"/>
    </location>
</feature>
<keyword evidence="2 3" id="KW-0040">ANK repeat</keyword>
<dbReference type="PANTHER" id="PTHR24198">
    <property type="entry name" value="ANKYRIN REPEAT AND PROTEIN KINASE DOMAIN-CONTAINING PROTEIN"/>
    <property type="match status" value="1"/>
</dbReference>
<feature type="repeat" description="ANK" evidence="3">
    <location>
        <begin position="91"/>
        <end position="123"/>
    </location>
</feature>
<dbReference type="Pfam" id="PF12796">
    <property type="entry name" value="Ank_2"/>
    <property type="match status" value="3"/>
</dbReference>
<feature type="repeat" description="ANK" evidence="3">
    <location>
        <begin position="24"/>
        <end position="52"/>
    </location>
</feature>
<dbReference type="EMBL" id="LHPG02000022">
    <property type="protein sequence ID" value="PRW20701.1"/>
    <property type="molecule type" value="Genomic_DNA"/>
</dbReference>
<dbReference type="Gene3D" id="1.25.40.20">
    <property type="entry name" value="Ankyrin repeat-containing domain"/>
    <property type="match status" value="3"/>
</dbReference>
<feature type="repeat" description="ANK" evidence="3">
    <location>
        <begin position="162"/>
        <end position="190"/>
    </location>
</feature>
<gene>
    <name evidence="4" type="ORF">C2E21_8857</name>
</gene>
<dbReference type="InterPro" id="IPR002110">
    <property type="entry name" value="Ankyrin_rpt"/>
</dbReference>
<dbReference type="PANTHER" id="PTHR24198:SF165">
    <property type="entry name" value="ANKYRIN REPEAT-CONTAINING PROTEIN-RELATED"/>
    <property type="match status" value="1"/>
</dbReference>
<accession>A0A2P6TDJ3</accession>
<evidence type="ECO:0000256" key="1">
    <source>
        <dbReference type="ARBA" id="ARBA00022737"/>
    </source>
</evidence>